<gene>
    <name evidence="2" type="ORF">EVA_20262</name>
</gene>
<protein>
    <submittedName>
        <fullName evidence="2">Uncharacterized protein</fullName>
    </submittedName>
</protein>
<organism evidence="2">
    <name type="scientific">gut metagenome</name>
    <dbReference type="NCBI Taxonomy" id="749906"/>
    <lineage>
        <taxon>unclassified sequences</taxon>
        <taxon>metagenomes</taxon>
        <taxon>organismal metagenomes</taxon>
    </lineage>
</organism>
<evidence type="ECO:0000313" key="2">
    <source>
        <dbReference type="EMBL" id="EJW91630.1"/>
    </source>
</evidence>
<comment type="caution">
    <text evidence="2">The sequence shown here is derived from an EMBL/GenBank/DDBJ whole genome shotgun (WGS) entry which is preliminary data.</text>
</comment>
<reference evidence="2" key="1">
    <citation type="journal article" date="2012" name="PLoS ONE">
        <title>Gene sets for utilization of primary and secondary nutrition supplies in the distal gut of endangered iberian lynx.</title>
        <authorList>
            <person name="Alcaide M."/>
            <person name="Messina E."/>
            <person name="Richter M."/>
            <person name="Bargiela R."/>
            <person name="Peplies J."/>
            <person name="Huws S.A."/>
            <person name="Newbold C.J."/>
            <person name="Golyshin P.N."/>
            <person name="Simon M.A."/>
            <person name="Lopez G."/>
            <person name="Yakimov M.M."/>
            <person name="Ferrer M."/>
        </authorList>
    </citation>
    <scope>NUCLEOTIDE SEQUENCE</scope>
</reference>
<proteinExistence type="predicted"/>
<sequence>MFCRSPGRKPSFSPASTAGRHITMRSISLRLSMPTTAATAR</sequence>
<feature type="region of interest" description="Disordered" evidence="1">
    <location>
        <begin position="1"/>
        <end position="41"/>
    </location>
</feature>
<accession>J9BVQ9</accession>
<name>J9BVQ9_9ZZZZ</name>
<dbReference type="AlphaFoldDB" id="J9BVQ9"/>
<evidence type="ECO:0000256" key="1">
    <source>
        <dbReference type="SAM" id="MobiDB-lite"/>
    </source>
</evidence>
<dbReference type="EMBL" id="AMCI01008049">
    <property type="protein sequence ID" value="EJW91630.1"/>
    <property type="molecule type" value="Genomic_DNA"/>
</dbReference>